<gene>
    <name evidence="5" type="ORF">MN116_000893</name>
</gene>
<dbReference type="PANTHER" id="PTHR10264:SF19">
    <property type="entry name" value="AT06885P-RELATED"/>
    <property type="match status" value="1"/>
</dbReference>
<dbReference type="AlphaFoldDB" id="A0AAE1ZK44"/>
<protein>
    <recommendedName>
        <fullName evidence="4">Band 7 domain-containing protein</fullName>
    </recommendedName>
</protein>
<organism evidence="5 6">
    <name type="scientific">Schistosoma mekongi</name>
    <name type="common">Parasitic worm</name>
    <dbReference type="NCBI Taxonomy" id="38744"/>
    <lineage>
        <taxon>Eukaryota</taxon>
        <taxon>Metazoa</taxon>
        <taxon>Spiralia</taxon>
        <taxon>Lophotrochozoa</taxon>
        <taxon>Platyhelminthes</taxon>
        <taxon>Trematoda</taxon>
        <taxon>Digenea</taxon>
        <taxon>Strigeidida</taxon>
        <taxon>Schistosomatoidea</taxon>
        <taxon>Schistosomatidae</taxon>
        <taxon>Schistosoma</taxon>
    </lineage>
</organism>
<sequence>MLHVAFGSFSVCYTRIVLIIVRKTCPLVFRFKKELNTRLSYDSHLINKDTKFGHRHSKDHFKWPLIRHRSGDPNITDTFIQPRYKFSYEIGSNVKQIEFTKPFDLLSLNGLGGSKQTFDFSTAFNFSECKSDTQNPGNDYKTIFTYSDPVTTTLDCQLNIHDFADSTYSKTVNSRIHYAFIILSTLLLIIFFPFLCWFYVKHLMKNERIIVFRLGKRIRTKGPGWIVILPICDRYHLISLDDQTVRIKPVSGGTKDEAVVEVTCSVTFYLLEPDYAFSTTNKSPLEIATTQTQLCLLSALTHLEWYHLEQGNAKVDLANETKGILNSRCGVYGIYVKEVTINDLVLLRPPPTHNPKSNIELVTKHLQQLSCVLLNNRERNPLLQPDKWSELQQHTDNNSSSNPQQTESLSVSGDITDSTSTNMLSSTPLESEIPLTTKTTSDKVQKLHSSITFNTLSQLRFSHNHPALSKAITRAQGLLNSDIACQALERASLQLVVSIENKFSKDNLPSMSSAVNQGCILLYLDAGTGHVGSGCLPSDKQPNVTLFIHIDDLINVVEGRLDILNAVESDKAFMTGSLTILSKMRYLLYLPPF</sequence>
<dbReference type="SUPFAM" id="SSF117892">
    <property type="entry name" value="Band 7/SPFH domain"/>
    <property type="match status" value="1"/>
</dbReference>
<dbReference type="EMBL" id="JALJAT010000001">
    <property type="protein sequence ID" value="KAK4475621.1"/>
    <property type="molecule type" value="Genomic_DNA"/>
</dbReference>
<dbReference type="GO" id="GO:0005886">
    <property type="term" value="C:plasma membrane"/>
    <property type="evidence" value="ECO:0007669"/>
    <property type="project" value="InterPro"/>
</dbReference>
<dbReference type="SMART" id="SM00244">
    <property type="entry name" value="PHB"/>
    <property type="match status" value="1"/>
</dbReference>
<evidence type="ECO:0000313" key="6">
    <source>
        <dbReference type="Proteomes" id="UP001292079"/>
    </source>
</evidence>
<evidence type="ECO:0000256" key="3">
    <source>
        <dbReference type="SAM" id="Phobius"/>
    </source>
</evidence>
<dbReference type="Pfam" id="PF01145">
    <property type="entry name" value="Band_7"/>
    <property type="match status" value="1"/>
</dbReference>
<dbReference type="Gene3D" id="3.30.479.30">
    <property type="entry name" value="Band 7 domain"/>
    <property type="match status" value="1"/>
</dbReference>
<dbReference type="InterPro" id="IPR036527">
    <property type="entry name" value="SCP2_sterol-bd_dom_sf"/>
</dbReference>
<keyword evidence="3" id="KW-1133">Transmembrane helix</keyword>
<feature type="region of interest" description="Disordered" evidence="2">
    <location>
        <begin position="391"/>
        <end position="434"/>
    </location>
</feature>
<comment type="similarity">
    <text evidence="1">Belongs to the band 7/mec-2 family.</text>
</comment>
<accession>A0AAE1ZK44</accession>
<proteinExistence type="inferred from homology"/>
<evidence type="ECO:0000256" key="2">
    <source>
        <dbReference type="SAM" id="MobiDB-lite"/>
    </source>
</evidence>
<keyword evidence="6" id="KW-1185">Reference proteome</keyword>
<evidence type="ECO:0000313" key="5">
    <source>
        <dbReference type="EMBL" id="KAK4475621.1"/>
    </source>
</evidence>
<reference evidence="5" key="1">
    <citation type="submission" date="2022-04" db="EMBL/GenBank/DDBJ databases">
        <authorList>
            <person name="Xu L."/>
            <person name="Lv Z."/>
        </authorList>
    </citation>
    <scope>NUCLEOTIDE SEQUENCE</scope>
    <source>
        <strain evidence="5">LV_2022a</strain>
    </source>
</reference>
<dbReference type="InterPro" id="IPR043202">
    <property type="entry name" value="Band-7_stomatin-like"/>
</dbReference>
<dbReference type="InterPro" id="IPR036013">
    <property type="entry name" value="Band_7/SPFH_dom_sf"/>
</dbReference>
<keyword evidence="3" id="KW-0812">Transmembrane</keyword>
<evidence type="ECO:0000256" key="1">
    <source>
        <dbReference type="ARBA" id="ARBA00008164"/>
    </source>
</evidence>
<evidence type="ECO:0000259" key="4">
    <source>
        <dbReference type="SMART" id="SM00244"/>
    </source>
</evidence>
<dbReference type="Proteomes" id="UP001292079">
    <property type="component" value="Unassembled WGS sequence"/>
</dbReference>
<dbReference type="SUPFAM" id="SSF55718">
    <property type="entry name" value="SCP-like"/>
    <property type="match status" value="1"/>
</dbReference>
<keyword evidence="3" id="KW-0472">Membrane</keyword>
<feature type="transmembrane region" description="Helical" evidence="3">
    <location>
        <begin position="176"/>
        <end position="200"/>
    </location>
</feature>
<feature type="domain" description="Band 7" evidence="4">
    <location>
        <begin position="198"/>
        <end position="363"/>
    </location>
</feature>
<comment type="caution">
    <text evidence="5">The sequence shown here is derived from an EMBL/GenBank/DDBJ whole genome shotgun (WGS) entry which is preliminary data.</text>
</comment>
<reference evidence="5" key="2">
    <citation type="journal article" date="2023" name="Infect Dis Poverty">
        <title>Chromosome-scale genome of the human blood fluke Schistosoma mekongi and its implications for public health.</title>
        <authorList>
            <person name="Zhou M."/>
            <person name="Xu L."/>
            <person name="Xu D."/>
            <person name="Chen W."/>
            <person name="Khan J."/>
            <person name="Hu Y."/>
            <person name="Huang H."/>
            <person name="Wei H."/>
            <person name="Zhang Y."/>
            <person name="Chusongsang P."/>
            <person name="Tanasarnprasert K."/>
            <person name="Hu X."/>
            <person name="Limpanont Y."/>
            <person name="Lv Z."/>
        </authorList>
    </citation>
    <scope>NUCLEOTIDE SEQUENCE</scope>
    <source>
        <strain evidence="5">LV_2022a</strain>
    </source>
</reference>
<name>A0AAE1ZK44_SCHME</name>
<dbReference type="InterPro" id="IPR001107">
    <property type="entry name" value="Band_7"/>
</dbReference>
<dbReference type="PANTHER" id="PTHR10264">
    <property type="entry name" value="BAND 7 PROTEIN-RELATED"/>
    <property type="match status" value="1"/>
</dbReference>